<evidence type="ECO:0000256" key="1">
    <source>
        <dbReference type="ARBA" id="ARBA00001947"/>
    </source>
</evidence>
<dbReference type="PANTHER" id="PTHR11705:SF143">
    <property type="entry name" value="SLL0236 PROTEIN"/>
    <property type="match status" value="1"/>
</dbReference>
<organism evidence="10 11">
    <name type="scientific">Candidatus Aphodoplasma excrementigallinarum</name>
    <dbReference type="NCBI Taxonomy" id="2840673"/>
    <lineage>
        <taxon>Bacteria</taxon>
        <taxon>Bacillati</taxon>
        <taxon>Bacillota</taxon>
        <taxon>Clostridia</taxon>
        <taxon>Eubacteriales</taxon>
        <taxon>Candidatus Aphodoplasma</taxon>
    </lineage>
</organism>
<evidence type="ECO:0000256" key="8">
    <source>
        <dbReference type="PROSITE-ProRule" id="PRU01379"/>
    </source>
</evidence>
<evidence type="ECO:0000313" key="10">
    <source>
        <dbReference type="EMBL" id="HIV02588.1"/>
    </source>
</evidence>
<evidence type="ECO:0000259" key="9">
    <source>
        <dbReference type="PROSITE" id="PS52035"/>
    </source>
</evidence>
<keyword evidence="6" id="KW-0862">Zinc</keyword>
<evidence type="ECO:0000256" key="5">
    <source>
        <dbReference type="ARBA" id="ARBA00022801"/>
    </source>
</evidence>
<dbReference type="PRINTS" id="PR00765">
    <property type="entry name" value="CRBOXYPTASEA"/>
</dbReference>
<dbReference type="EMBL" id="DVOF01000097">
    <property type="protein sequence ID" value="HIV02588.1"/>
    <property type="molecule type" value="Genomic_DNA"/>
</dbReference>
<dbReference type="InterPro" id="IPR034274">
    <property type="entry name" value="ENP1_M14_CPD"/>
</dbReference>
<dbReference type="GO" id="GO:0004181">
    <property type="term" value="F:metallocarboxypeptidase activity"/>
    <property type="evidence" value="ECO:0007669"/>
    <property type="project" value="InterPro"/>
</dbReference>
<feature type="active site" description="Proton donor/acceptor" evidence="8">
    <location>
        <position position="257"/>
    </location>
</feature>
<keyword evidence="7" id="KW-0482">Metalloprotease</keyword>
<feature type="non-terminal residue" evidence="10">
    <location>
        <position position="284"/>
    </location>
</feature>
<dbReference type="Proteomes" id="UP000886743">
    <property type="component" value="Unassembled WGS sequence"/>
</dbReference>
<accession>A0A9D1SZC6</accession>
<keyword evidence="4" id="KW-0479">Metal-binding</keyword>
<evidence type="ECO:0000256" key="6">
    <source>
        <dbReference type="ARBA" id="ARBA00022833"/>
    </source>
</evidence>
<protein>
    <submittedName>
        <fullName evidence="10">Peptidase M14</fullName>
    </submittedName>
</protein>
<dbReference type="GO" id="GO:0005615">
    <property type="term" value="C:extracellular space"/>
    <property type="evidence" value="ECO:0007669"/>
    <property type="project" value="TreeGrafter"/>
</dbReference>
<feature type="domain" description="Peptidase M14" evidence="9">
    <location>
        <begin position="1"/>
        <end position="284"/>
    </location>
</feature>
<dbReference type="SMART" id="SM00631">
    <property type="entry name" value="Zn_pept"/>
    <property type="match status" value="1"/>
</dbReference>
<comment type="similarity">
    <text evidence="2 8">Belongs to the peptidase M14 family.</text>
</comment>
<dbReference type="SUPFAM" id="SSF53187">
    <property type="entry name" value="Zn-dependent exopeptidases"/>
    <property type="match status" value="1"/>
</dbReference>
<dbReference type="GO" id="GO:0008270">
    <property type="term" value="F:zinc ion binding"/>
    <property type="evidence" value="ECO:0007669"/>
    <property type="project" value="InterPro"/>
</dbReference>
<evidence type="ECO:0000256" key="7">
    <source>
        <dbReference type="ARBA" id="ARBA00023049"/>
    </source>
</evidence>
<dbReference type="Pfam" id="PF00246">
    <property type="entry name" value="Peptidase_M14"/>
    <property type="match status" value="1"/>
</dbReference>
<comment type="caution">
    <text evidence="10">The sequence shown here is derived from an EMBL/GenBank/DDBJ whole genome shotgun (WGS) entry which is preliminary data.</text>
</comment>
<dbReference type="PANTHER" id="PTHR11705">
    <property type="entry name" value="PROTEASE FAMILY M14 CARBOXYPEPTIDASE A,B"/>
    <property type="match status" value="1"/>
</dbReference>
<evidence type="ECO:0000256" key="4">
    <source>
        <dbReference type="ARBA" id="ARBA00022723"/>
    </source>
</evidence>
<gene>
    <name evidence="10" type="ORF">IAC74_03365</name>
</gene>
<dbReference type="InterPro" id="IPR000834">
    <property type="entry name" value="Peptidase_M14"/>
</dbReference>
<evidence type="ECO:0000256" key="3">
    <source>
        <dbReference type="ARBA" id="ARBA00022670"/>
    </source>
</evidence>
<dbReference type="PROSITE" id="PS52035">
    <property type="entry name" value="PEPTIDASE_M14"/>
    <property type="match status" value="1"/>
</dbReference>
<keyword evidence="5" id="KW-0378">Hydrolase</keyword>
<comment type="cofactor">
    <cofactor evidence="1">
        <name>Zn(2+)</name>
        <dbReference type="ChEBI" id="CHEBI:29105"/>
    </cofactor>
</comment>
<proteinExistence type="inferred from homology"/>
<dbReference type="CDD" id="cd06229">
    <property type="entry name" value="M14_Endopeptidase_I"/>
    <property type="match status" value="1"/>
</dbReference>
<sequence length="284" mass="31527">MAYTYSDVMADIASFAADYPFLRFFKFGQSVMGKPLYGIKIGTGPKKVLYVSGHHGLEWLTSAMIMSFVRAYADAIKNGKELCGYNARELAVETTMYIVPMLNPDGIDLVAGNIPESSPYYQKLREMFPDLDFSTTWQANINGVDLNHNYNAGFDPILPGPAPSRYGGPYPESEPESRALAQLTREIDPALVIAYHSQGQEIYYDFEGHVPPRGEELAQQFARISGYTATVPTGTAAFGGYKDWFIKEYDRPGFTIEIGLGKNPIGFDQLEQVLGENICVMLYG</sequence>
<dbReference type="PROSITE" id="PS00132">
    <property type="entry name" value="CARBOXYPEPT_ZN_1"/>
    <property type="match status" value="1"/>
</dbReference>
<dbReference type="InterPro" id="IPR057246">
    <property type="entry name" value="CARBOXYPEPT_ZN_1"/>
</dbReference>
<dbReference type="AlphaFoldDB" id="A0A9D1SZC6"/>
<reference evidence="10" key="2">
    <citation type="journal article" date="2021" name="PeerJ">
        <title>Extensive microbial diversity within the chicken gut microbiome revealed by metagenomics and culture.</title>
        <authorList>
            <person name="Gilroy R."/>
            <person name="Ravi A."/>
            <person name="Getino M."/>
            <person name="Pursley I."/>
            <person name="Horton D.L."/>
            <person name="Alikhan N.F."/>
            <person name="Baker D."/>
            <person name="Gharbi K."/>
            <person name="Hall N."/>
            <person name="Watson M."/>
            <person name="Adriaenssens E.M."/>
            <person name="Foster-Nyarko E."/>
            <person name="Jarju S."/>
            <person name="Secka A."/>
            <person name="Antonio M."/>
            <person name="Oren A."/>
            <person name="Chaudhuri R.R."/>
            <person name="La Ragione R."/>
            <person name="Hildebrand F."/>
            <person name="Pallen M.J."/>
        </authorList>
    </citation>
    <scope>NUCLEOTIDE SEQUENCE</scope>
    <source>
        <strain evidence="10">4920</strain>
    </source>
</reference>
<dbReference type="Gene3D" id="3.40.630.10">
    <property type="entry name" value="Zn peptidases"/>
    <property type="match status" value="1"/>
</dbReference>
<dbReference type="GO" id="GO:0006508">
    <property type="term" value="P:proteolysis"/>
    <property type="evidence" value="ECO:0007669"/>
    <property type="project" value="UniProtKB-KW"/>
</dbReference>
<reference evidence="10" key="1">
    <citation type="submission" date="2020-10" db="EMBL/GenBank/DDBJ databases">
        <authorList>
            <person name="Gilroy R."/>
        </authorList>
    </citation>
    <scope>NUCLEOTIDE SEQUENCE</scope>
    <source>
        <strain evidence="10">4920</strain>
    </source>
</reference>
<evidence type="ECO:0000313" key="11">
    <source>
        <dbReference type="Proteomes" id="UP000886743"/>
    </source>
</evidence>
<keyword evidence="3" id="KW-0645">Protease</keyword>
<evidence type="ECO:0000256" key="2">
    <source>
        <dbReference type="ARBA" id="ARBA00005988"/>
    </source>
</evidence>
<name>A0A9D1SZC6_9FIRM</name>